<sequence length="278" mass="29757">MSRILEESCGLCLLLFFMITTGAYGFRHHRQQKRIAVHRQSKIVSTDQFETKIDLWLDLRNILPGTAALECIKSTQINGLESPVSGVVYHESYVPSDAVQVDLMALVVRDNLKIEDLQSSKAKGRVVKLRDIEEAGSDPMGLFHKNGWLLLDRTKSSAELARLPGALLGGPLLPLMAARGTRLLLAAESPPAAAQAAAALWAAGDAPGVPLLGALPFGEEERTEERRGGGEDGNGRTDEEEEEGPALGVSVPRHALLLGPDPALWELGAGYAGLLGGV</sequence>
<proteinExistence type="predicted"/>
<organism evidence="2">
    <name type="scientific">Heterosigma akashiwo</name>
    <name type="common">Chromophytic alga</name>
    <name type="synonym">Heterosigma carterae</name>
    <dbReference type="NCBI Taxonomy" id="2829"/>
    <lineage>
        <taxon>Eukaryota</taxon>
        <taxon>Sar</taxon>
        <taxon>Stramenopiles</taxon>
        <taxon>Ochrophyta</taxon>
        <taxon>Raphidophyceae</taxon>
        <taxon>Chattonellales</taxon>
        <taxon>Chattonellaceae</taxon>
        <taxon>Heterosigma</taxon>
    </lineage>
</organism>
<dbReference type="AlphaFoldDB" id="A0A6V1PSE3"/>
<feature type="region of interest" description="Disordered" evidence="1">
    <location>
        <begin position="212"/>
        <end position="248"/>
    </location>
</feature>
<evidence type="ECO:0000313" key="2">
    <source>
        <dbReference type="EMBL" id="CAE0629853.1"/>
    </source>
</evidence>
<protein>
    <submittedName>
        <fullName evidence="2">Uncharacterized protein</fullName>
    </submittedName>
</protein>
<evidence type="ECO:0000256" key="1">
    <source>
        <dbReference type="SAM" id="MobiDB-lite"/>
    </source>
</evidence>
<feature type="compositionally biased region" description="Basic and acidic residues" evidence="1">
    <location>
        <begin position="219"/>
        <end position="237"/>
    </location>
</feature>
<reference evidence="2" key="1">
    <citation type="submission" date="2021-01" db="EMBL/GenBank/DDBJ databases">
        <authorList>
            <person name="Corre E."/>
            <person name="Pelletier E."/>
            <person name="Niang G."/>
            <person name="Scheremetjew M."/>
            <person name="Finn R."/>
            <person name="Kale V."/>
            <person name="Holt S."/>
            <person name="Cochrane G."/>
            <person name="Meng A."/>
            <person name="Brown T."/>
            <person name="Cohen L."/>
        </authorList>
    </citation>
    <scope>NUCLEOTIDE SEQUENCE</scope>
    <source>
        <strain evidence="2">CCMP3107</strain>
    </source>
</reference>
<dbReference type="EMBL" id="HBIU01018369">
    <property type="protein sequence ID" value="CAE0629853.1"/>
    <property type="molecule type" value="Transcribed_RNA"/>
</dbReference>
<accession>A0A6V1PSE3</accession>
<gene>
    <name evidence="2" type="ORF">HAKA00212_LOCUS8540</name>
</gene>
<name>A0A6V1PSE3_HETAK</name>